<sequence length="57" mass="6106">MRSSNAIEVVQDEHELAQKVESLLQSPDALAALANSAQQVVKQSQGAIDRTLKSVSD</sequence>
<reference evidence="1 2" key="1">
    <citation type="submission" date="2014-09" db="EMBL/GenBank/DDBJ databases">
        <title>Vibrio maritimus JCM 19240. (C210) whole genome shotgun sequence.</title>
        <authorList>
            <person name="Sawabe T."/>
            <person name="Meirelles P."/>
            <person name="Nakanishi M."/>
            <person name="Sayaka M."/>
            <person name="Hattori M."/>
            <person name="Ohkuma M."/>
        </authorList>
    </citation>
    <scope>NUCLEOTIDE SEQUENCE [LARGE SCALE GENOMIC DNA]</scope>
    <source>
        <strain evidence="1 2">JCM 19240</strain>
    </source>
</reference>
<evidence type="ECO:0000313" key="2">
    <source>
        <dbReference type="Proteomes" id="UP000029224"/>
    </source>
</evidence>
<keyword evidence="2" id="KW-1185">Reference proteome</keyword>
<accession>A0A090TE57</accession>
<gene>
    <name evidence="1" type="ORF">JCM19240_735</name>
</gene>
<reference evidence="1 2" key="2">
    <citation type="submission" date="2014-09" db="EMBL/GenBank/DDBJ databases">
        <authorList>
            <consortium name="NBRP consortium"/>
            <person name="Sawabe T."/>
            <person name="Meirelles P."/>
            <person name="Nakanishi M."/>
            <person name="Sayaka M."/>
            <person name="Hattori M."/>
            <person name="Ohkuma M."/>
        </authorList>
    </citation>
    <scope>NUCLEOTIDE SEQUENCE [LARGE SCALE GENOMIC DNA]</scope>
    <source>
        <strain evidence="1 2">JCM 19240</strain>
    </source>
</reference>
<comment type="caution">
    <text evidence="1">The sequence shown here is derived from an EMBL/GenBank/DDBJ whole genome shotgun (WGS) entry which is preliminary data.</text>
</comment>
<name>A0A090TE57_9VIBR</name>
<dbReference type="Proteomes" id="UP000029224">
    <property type="component" value="Unassembled WGS sequence"/>
</dbReference>
<proteinExistence type="predicted"/>
<dbReference type="EMBL" id="BBMT01000018">
    <property type="protein sequence ID" value="GAL37588.1"/>
    <property type="molecule type" value="Genomic_DNA"/>
</dbReference>
<dbReference type="AlphaFoldDB" id="A0A090TE57"/>
<protein>
    <recommendedName>
        <fullName evidence="3">Undecaprenyldiphospho-muramoylpentapeptide beta-N-acetylglucosaminyltransferase</fullName>
    </recommendedName>
</protein>
<organism evidence="1 2">
    <name type="scientific">Vibrio maritimus</name>
    <dbReference type="NCBI Taxonomy" id="990268"/>
    <lineage>
        <taxon>Bacteria</taxon>
        <taxon>Pseudomonadati</taxon>
        <taxon>Pseudomonadota</taxon>
        <taxon>Gammaproteobacteria</taxon>
        <taxon>Vibrionales</taxon>
        <taxon>Vibrionaceae</taxon>
        <taxon>Vibrio</taxon>
    </lineage>
</organism>
<evidence type="ECO:0000313" key="1">
    <source>
        <dbReference type="EMBL" id="GAL37588.1"/>
    </source>
</evidence>
<evidence type="ECO:0008006" key="3">
    <source>
        <dbReference type="Google" id="ProtNLM"/>
    </source>
</evidence>